<organism evidence="2">
    <name type="scientific">viral metagenome</name>
    <dbReference type="NCBI Taxonomy" id="1070528"/>
    <lineage>
        <taxon>unclassified sequences</taxon>
        <taxon>metagenomes</taxon>
        <taxon>organismal metagenomes</taxon>
    </lineage>
</organism>
<dbReference type="AlphaFoldDB" id="A0A6C0KHD7"/>
<evidence type="ECO:0008006" key="3">
    <source>
        <dbReference type="Google" id="ProtNLM"/>
    </source>
</evidence>
<reference evidence="2" key="1">
    <citation type="journal article" date="2020" name="Nature">
        <title>Giant virus diversity and host interactions through global metagenomics.</title>
        <authorList>
            <person name="Schulz F."/>
            <person name="Roux S."/>
            <person name="Paez-Espino D."/>
            <person name="Jungbluth S."/>
            <person name="Walsh D.A."/>
            <person name="Denef V.J."/>
            <person name="McMahon K.D."/>
            <person name="Konstantinidis K.T."/>
            <person name="Eloe-Fadrosh E.A."/>
            <person name="Kyrpides N.C."/>
            <person name="Woyke T."/>
        </authorList>
    </citation>
    <scope>NUCLEOTIDE SEQUENCE</scope>
    <source>
        <strain evidence="2">GVMAG-S-3300012000-53</strain>
    </source>
</reference>
<accession>A0A6C0KHD7</accession>
<evidence type="ECO:0000256" key="1">
    <source>
        <dbReference type="SAM" id="Coils"/>
    </source>
</evidence>
<dbReference type="EMBL" id="MN740888">
    <property type="protein sequence ID" value="QHU16733.1"/>
    <property type="molecule type" value="Genomic_DNA"/>
</dbReference>
<proteinExistence type="predicted"/>
<protein>
    <recommendedName>
        <fullName evidence="3">F-box domain-containing protein</fullName>
    </recommendedName>
</protein>
<evidence type="ECO:0000313" key="2">
    <source>
        <dbReference type="EMBL" id="QHU16733.1"/>
    </source>
</evidence>
<feature type="coiled-coil region" evidence="1">
    <location>
        <begin position="241"/>
        <end position="278"/>
    </location>
</feature>
<keyword evidence="1" id="KW-0175">Coiled coil</keyword>
<name>A0A6C0KHD7_9ZZZZ</name>
<sequence>MVYLSEDVIKYIIDFCDIPTLYSFCVNKNLTEYINGKDWKNIWLYVSNHKKTALTEFDKKTTPTNDSDYKDVVRLAGFNGCMFCKNKNIRKVWWQFKVRSCAECLYDRTIGEWEFENKLPKQVYENLPYTTKQMYNRHFGTYIIKFYWKTKINELLRLHPPTPPPPPPAQSAEPKRIKKIPTPQEIEIQKNRKDEINQICLLHNIVLNDAGTYSETYNKNIKIHSKLQKKNFIECKIPQIQKEITEKKEEIRIREIQLEEQRLENIRKKEKLMELQQIQLEYSLMCKEDKHKSSFNRISNVKNMKCDICNTNRLFCVKGLFDHRRDAHKIL</sequence>